<organism evidence="1 2">
    <name type="scientific">Auriscalpium vulgare</name>
    <dbReference type="NCBI Taxonomy" id="40419"/>
    <lineage>
        <taxon>Eukaryota</taxon>
        <taxon>Fungi</taxon>
        <taxon>Dikarya</taxon>
        <taxon>Basidiomycota</taxon>
        <taxon>Agaricomycotina</taxon>
        <taxon>Agaricomycetes</taxon>
        <taxon>Russulales</taxon>
        <taxon>Auriscalpiaceae</taxon>
        <taxon>Auriscalpium</taxon>
    </lineage>
</organism>
<comment type="caution">
    <text evidence="1">The sequence shown here is derived from an EMBL/GenBank/DDBJ whole genome shotgun (WGS) entry which is preliminary data.</text>
</comment>
<keyword evidence="2" id="KW-1185">Reference proteome</keyword>
<dbReference type="EMBL" id="MU275880">
    <property type="protein sequence ID" value="KAI0048864.1"/>
    <property type="molecule type" value="Genomic_DNA"/>
</dbReference>
<sequence>MRYYRYGPLAADFLEGLPLRNTRAMEGRDSAHRPPNARHLRRPAHGAHFPSRASMYLQAPATHSFPPPSFFP</sequence>
<reference evidence="1" key="2">
    <citation type="journal article" date="2022" name="New Phytol.">
        <title>Evolutionary transition to the ectomycorrhizal habit in the genomes of a hyperdiverse lineage of mushroom-forming fungi.</title>
        <authorList>
            <person name="Looney B."/>
            <person name="Miyauchi S."/>
            <person name="Morin E."/>
            <person name="Drula E."/>
            <person name="Courty P.E."/>
            <person name="Kohler A."/>
            <person name="Kuo A."/>
            <person name="LaButti K."/>
            <person name="Pangilinan J."/>
            <person name="Lipzen A."/>
            <person name="Riley R."/>
            <person name="Andreopoulos W."/>
            <person name="He G."/>
            <person name="Johnson J."/>
            <person name="Nolan M."/>
            <person name="Tritt A."/>
            <person name="Barry K.W."/>
            <person name="Grigoriev I.V."/>
            <person name="Nagy L.G."/>
            <person name="Hibbett D."/>
            <person name="Henrissat B."/>
            <person name="Matheny P.B."/>
            <person name="Labbe J."/>
            <person name="Martin F.M."/>
        </authorList>
    </citation>
    <scope>NUCLEOTIDE SEQUENCE</scope>
    <source>
        <strain evidence="1">FP105234-sp</strain>
    </source>
</reference>
<name>A0ACB8RX72_9AGAM</name>
<accession>A0ACB8RX72</accession>
<proteinExistence type="predicted"/>
<gene>
    <name evidence="1" type="ORF">FA95DRAFT_1557441</name>
</gene>
<evidence type="ECO:0000313" key="2">
    <source>
        <dbReference type="Proteomes" id="UP000814033"/>
    </source>
</evidence>
<dbReference type="Proteomes" id="UP000814033">
    <property type="component" value="Unassembled WGS sequence"/>
</dbReference>
<evidence type="ECO:0000313" key="1">
    <source>
        <dbReference type="EMBL" id="KAI0048864.1"/>
    </source>
</evidence>
<protein>
    <submittedName>
        <fullName evidence="1">Uncharacterized protein</fullName>
    </submittedName>
</protein>
<reference evidence="1" key="1">
    <citation type="submission" date="2021-02" db="EMBL/GenBank/DDBJ databases">
        <authorList>
            <consortium name="DOE Joint Genome Institute"/>
            <person name="Ahrendt S."/>
            <person name="Looney B.P."/>
            <person name="Miyauchi S."/>
            <person name="Morin E."/>
            <person name="Drula E."/>
            <person name="Courty P.E."/>
            <person name="Chicoki N."/>
            <person name="Fauchery L."/>
            <person name="Kohler A."/>
            <person name="Kuo A."/>
            <person name="Labutti K."/>
            <person name="Pangilinan J."/>
            <person name="Lipzen A."/>
            <person name="Riley R."/>
            <person name="Andreopoulos W."/>
            <person name="He G."/>
            <person name="Johnson J."/>
            <person name="Barry K.W."/>
            <person name="Grigoriev I.V."/>
            <person name="Nagy L."/>
            <person name="Hibbett D."/>
            <person name="Henrissat B."/>
            <person name="Matheny P.B."/>
            <person name="Labbe J."/>
            <person name="Martin F."/>
        </authorList>
    </citation>
    <scope>NUCLEOTIDE SEQUENCE</scope>
    <source>
        <strain evidence="1">FP105234-sp</strain>
    </source>
</reference>